<sequence>MKLFSLPLFWTCLIIYNEYLKDNSYQKISLLKFSIIALFTSFFTSIVNFLMLLYLDIISLNQKNIFLQLTISILSITSIIFIIVFIKKNSKERKND</sequence>
<protein>
    <submittedName>
        <fullName evidence="2">Uncharacterized protein</fullName>
    </submittedName>
</protein>
<name>U1I6S7_9PAST</name>
<feature type="transmembrane region" description="Helical" evidence="1">
    <location>
        <begin position="33"/>
        <end position="53"/>
    </location>
</feature>
<proteinExistence type="predicted"/>
<dbReference type="Proteomes" id="UP000016529">
    <property type="component" value="Unassembled WGS sequence"/>
</dbReference>
<evidence type="ECO:0000256" key="1">
    <source>
        <dbReference type="SAM" id="Phobius"/>
    </source>
</evidence>
<organism evidence="2 3">
    <name type="scientific">Gallibacterium anatis 12656/12</name>
    <dbReference type="NCBI Taxonomy" id="1195244"/>
    <lineage>
        <taxon>Bacteria</taxon>
        <taxon>Pseudomonadati</taxon>
        <taxon>Pseudomonadota</taxon>
        <taxon>Gammaproteobacteria</taxon>
        <taxon>Pasteurellales</taxon>
        <taxon>Pasteurellaceae</taxon>
        <taxon>Gallibacterium</taxon>
    </lineage>
</organism>
<keyword evidence="1" id="KW-0812">Transmembrane</keyword>
<keyword evidence="1" id="KW-1133">Transmembrane helix</keyword>
<feature type="transmembrane region" description="Helical" evidence="1">
    <location>
        <begin position="65"/>
        <end position="86"/>
    </location>
</feature>
<evidence type="ECO:0000313" key="2">
    <source>
        <dbReference type="EMBL" id="ERF79090.1"/>
    </source>
</evidence>
<dbReference type="EMBL" id="AVOX01000009">
    <property type="protein sequence ID" value="ERF79090.1"/>
    <property type="molecule type" value="Genomic_DNA"/>
</dbReference>
<accession>U1I6S7</accession>
<evidence type="ECO:0000313" key="3">
    <source>
        <dbReference type="Proteomes" id="UP000016529"/>
    </source>
</evidence>
<comment type="caution">
    <text evidence="2">The sequence shown here is derived from an EMBL/GenBank/DDBJ whole genome shotgun (WGS) entry which is preliminary data.</text>
</comment>
<dbReference type="AlphaFoldDB" id="U1I6S7"/>
<reference evidence="2 3" key="1">
    <citation type="journal article" date="2013" name="Genome Announc.">
        <title>Draft Genome Sequence of Gallibacterium anatis bv. haemolytica 12656-12 Liver, an Isolate Obtained from the Liver of a Septicemic Chicken.</title>
        <authorList>
            <person name="Kudirkiene E."/>
            <person name="Christensen H."/>
            <person name="Bojesen A.M."/>
        </authorList>
    </citation>
    <scope>NUCLEOTIDE SEQUENCE [LARGE SCALE GENOMIC DNA]</scope>
    <source>
        <strain evidence="2">12656/12</strain>
    </source>
</reference>
<keyword evidence="1" id="KW-0472">Membrane</keyword>
<gene>
    <name evidence="2" type="ORF">N561_03085</name>
</gene>